<dbReference type="SMART" id="SM00318">
    <property type="entry name" value="SNc"/>
    <property type="match status" value="1"/>
</dbReference>
<protein>
    <submittedName>
        <fullName evidence="5">Micrococcal nuclease</fullName>
        <ecNumber evidence="5">3.1.31.1</ecNumber>
    </submittedName>
</protein>
<dbReference type="PROSITE" id="PS50830">
    <property type="entry name" value="TNASE_3"/>
    <property type="match status" value="1"/>
</dbReference>
<dbReference type="InterPro" id="IPR002071">
    <property type="entry name" value="Thermonucl_AS"/>
</dbReference>
<dbReference type="PROSITE" id="PS01123">
    <property type="entry name" value="TNASE_1"/>
    <property type="match status" value="1"/>
</dbReference>
<dbReference type="RefSeq" id="WP_166755490.1">
    <property type="nucleotide sequence ID" value="NZ_BAABJU010000005.1"/>
</dbReference>
<feature type="signal peptide" evidence="2">
    <location>
        <begin position="1"/>
        <end position="20"/>
    </location>
</feature>
<dbReference type="InterPro" id="IPR035437">
    <property type="entry name" value="SNase_OB-fold_sf"/>
</dbReference>
<sequence>MQSLFAVVGAHKIAATVAAAALVVGAGVVHEAVSGPVTATVTKVVDGDTIDVRYDGETRRVRLLNVDTPESVDPAKPVECLAPEATQYLKSRLPIGIEVRLEHDEEKYDRYDRELAAVFLGDDLVNADIAREGFGVALVVEPNKRFYPPVRQAQDAARGAGRGLHASDVACTVPAQVAALEQTAADTVAEQPVAPAELTAFDSHSGELVAALTAARALGVLLDGDSRIFPLLPLTGSELTVLQRRVQDVRLDLNAAVTANDSARTAEQQRQEEEARRAAEEAARQAAEEAARQAAEEAARQAAEQEAARKSAEDAAAAAARARSQSSGSSSRTSSSAPRTAAPSQTSGSSGPSGYTGCRSYAPGGKSWTPMPCPGS</sequence>
<dbReference type="InterPro" id="IPR016071">
    <property type="entry name" value="Staphylococal_nuclease_OB-fold"/>
</dbReference>
<dbReference type="EMBL" id="JAAMPA010000001">
    <property type="protein sequence ID" value="NIH68248.1"/>
    <property type="molecule type" value="Genomic_DNA"/>
</dbReference>
<dbReference type="Proteomes" id="UP000648663">
    <property type="component" value="Unassembled WGS sequence"/>
</dbReference>
<dbReference type="Pfam" id="PF00565">
    <property type="entry name" value="SNase"/>
    <property type="match status" value="1"/>
</dbReference>
<dbReference type="Gene3D" id="2.40.50.90">
    <property type="match status" value="1"/>
</dbReference>
<evidence type="ECO:0000313" key="6">
    <source>
        <dbReference type="Proteomes" id="UP000552836"/>
    </source>
</evidence>
<evidence type="ECO:0000313" key="4">
    <source>
        <dbReference type="EMBL" id="GGL79242.1"/>
    </source>
</evidence>
<evidence type="ECO:0000313" key="7">
    <source>
        <dbReference type="Proteomes" id="UP000648663"/>
    </source>
</evidence>
<evidence type="ECO:0000256" key="2">
    <source>
        <dbReference type="SAM" id="SignalP"/>
    </source>
</evidence>
<accession>A0A846LS68</accession>
<feature type="domain" description="TNase-like" evidence="3">
    <location>
        <begin position="35"/>
        <end position="167"/>
    </location>
</feature>
<reference evidence="4" key="4">
    <citation type="submission" date="2024-05" db="EMBL/GenBank/DDBJ databases">
        <authorList>
            <person name="Sun Q."/>
            <person name="Zhou Y."/>
        </authorList>
    </citation>
    <scope>NUCLEOTIDE SEQUENCE</scope>
    <source>
        <strain evidence="4">CGMCC 4.5581</strain>
    </source>
</reference>
<dbReference type="GO" id="GO:0003676">
    <property type="term" value="F:nucleic acid binding"/>
    <property type="evidence" value="ECO:0007669"/>
    <property type="project" value="InterPro"/>
</dbReference>
<reference evidence="4" key="1">
    <citation type="journal article" date="2014" name="Int. J. Syst. Evol. Microbiol.">
        <title>Complete genome of a new Firmicutes species belonging to the dominant human colonic microbiota ('Ruminococcus bicirculans') reveals two chromosomes and a selective capacity to utilize plant glucans.</title>
        <authorList>
            <consortium name="NISC Comparative Sequencing Program"/>
            <person name="Wegmann U."/>
            <person name="Louis P."/>
            <person name="Goesmann A."/>
            <person name="Henrissat B."/>
            <person name="Duncan S.H."/>
            <person name="Flint H.J."/>
        </authorList>
    </citation>
    <scope>NUCLEOTIDE SEQUENCE</scope>
    <source>
        <strain evidence="4">CGMCC 4.5581</strain>
    </source>
</reference>
<organism evidence="5 6">
    <name type="scientific">Modestobacter marinus</name>
    <dbReference type="NCBI Taxonomy" id="477641"/>
    <lineage>
        <taxon>Bacteria</taxon>
        <taxon>Bacillati</taxon>
        <taxon>Actinomycetota</taxon>
        <taxon>Actinomycetes</taxon>
        <taxon>Geodermatophilales</taxon>
        <taxon>Geodermatophilaceae</taxon>
        <taxon>Modestobacter</taxon>
    </lineage>
</organism>
<keyword evidence="7" id="KW-1185">Reference proteome</keyword>
<proteinExistence type="predicted"/>
<dbReference type="Proteomes" id="UP000552836">
    <property type="component" value="Unassembled WGS sequence"/>
</dbReference>
<name>A0A846LS68_9ACTN</name>
<feature type="compositionally biased region" description="Basic and acidic residues" evidence="1">
    <location>
        <begin position="267"/>
        <end position="299"/>
    </location>
</feature>
<evidence type="ECO:0000256" key="1">
    <source>
        <dbReference type="SAM" id="MobiDB-lite"/>
    </source>
</evidence>
<evidence type="ECO:0000313" key="5">
    <source>
        <dbReference type="EMBL" id="NIH68248.1"/>
    </source>
</evidence>
<reference evidence="5 6" key="3">
    <citation type="submission" date="2020-02" db="EMBL/GenBank/DDBJ databases">
        <title>Sequencing the genomes of 1000 actinobacteria strains.</title>
        <authorList>
            <person name="Klenk H.-P."/>
        </authorList>
    </citation>
    <scope>NUCLEOTIDE SEQUENCE [LARGE SCALE GENOMIC DNA]</scope>
    <source>
        <strain evidence="5 6">DSM 45201</strain>
    </source>
</reference>
<gene>
    <name evidence="5" type="ORF">FB380_002694</name>
    <name evidence="4" type="ORF">GCM10011589_39220</name>
</gene>
<feature type="chain" id="PRO_5038798084" evidence="2">
    <location>
        <begin position="21"/>
        <end position="376"/>
    </location>
</feature>
<dbReference type="AlphaFoldDB" id="A0A846LS68"/>
<reference evidence="7" key="2">
    <citation type="journal article" date="2019" name="Int. J. Syst. Evol. Microbiol.">
        <title>The Global Catalogue of Microorganisms (GCM) 10K type strain sequencing project: providing services to taxonomists for standard genome sequencing and annotation.</title>
        <authorList>
            <consortium name="The Broad Institute Genomics Platform"/>
            <consortium name="The Broad Institute Genome Sequencing Center for Infectious Disease"/>
            <person name="Wu L."/>
            <person name="Ma J."/>
        </authorList>
    </citation>
    <scope>NUCLEOTIDE SEQUENCE [LARGE SCALE GENOMIC DNA]</scope>
    <source>
        <strain evidence="7">CGMCC 4.5581</strain>
    </source>
</reference>
<dbReference type="GO" id="GO:1990599">
    <property type="term" value="F:3' overhang single-stranded DNA endodeoxyribonuclease activity"/>
    <property type="evidence" value="ECO:0007669"/>
    <property type="project" value="UniProtKB-EC"/>
</dbReference>
<comment type="caution">
    <text evidence="5">The sequence shown here is derived from an EMBL/GenBank/DDBJ whole genome shotgun (WGS) entry which is preliminary data.</text>
</comment>
<feature type="region of interest" description="Disordered" evidence="1">
    <location>
        <begin position="261"/>
        <end position="376"/>
    </location>
</feature>
<evidence type="ECO:0000259" key="3">
    <source>
        <dbReference type="PROSITE" id="PS50830"/>
    </source>
</evidence>
<dbReference type="EMBL" id="BMMI01000008">
    <property type="protein sequence ID" value="GGL79242.1"/>
    <property type="molecule type" value="Genomic_DNA"/>
</dbReference>
<dbReference type="EC" id="3.1.31.1" evidence="5"/>
<keyword evidence="5" id="KW-0378">Hydrolase</keyword>
<feature type="compositionally biased region" description="Low complexity" evidence="1">
    <location>
        <begin position="314"/>
        <end position="357"/>
    </location>
</feature>
<dbReference type="SUPFAM" id="SSF50199">
    <property type="entry name" value="Staphylococcal nuclease"/>
    <property type="match status" value="1"/>
</dbReference>
<keyword evidence="2" id="KW-0732">Signal</keyword>